<protein>
    <recommendedName>
        <fullName evidence="3">Tectonic domain-containing protein</fullName>
    </recommendedName>
</protein>
<dbReference type="Proteomes" id="UP000762676">
    <property type="component" value="Unassembled WGS sequence"/>
</dbReference>
<organism evidence="1 2">
    <name type="scientific">Elysia marginata</name>
    <dbReference type="NCBI Taxonomy" id="1093978"/>
    <lineage>
        <taxon>Eukaryota</taxon>
        <taxon>Metazoa</taxon>
        <taxon>Spiralia</taxon>
        <taxon>Lophotrochozoa</taxon>
        <taxon>Mollusca</taxon>
        <taxon>Gastropoda</taxon>
        <taxon>Heterobranchia</taxon>
        <taxon>Euthyneura</taxon>
        <taxon>Panpulmonata</taxon>
        <taxon>Sacoglossa</taxon>
        <taxon>Placobranchoidea</taxon>
        <taxon>Plakobranchidae</taxon>
        <taxon>Elysia</taxon>
    </lineage>
</organism>
<evidence type="ECO:0000313" key="2">
    <source>
        <dbReference type="Proteomes" id="UP000762676"/>
    </source>
</evidence>
<keyword evidence="2" id="KW-1185">Reference proteome</keyword>
<name>A0AAV4JXV1_9GAST</name>
<accession>A0AAV4JXV1</accession>
<gene>
    <name evidence="1" type="ORF">ElyMa_005278400</name>
</gene>
<dbReference type="EMBL" id="BMAT01010532">
    <property type="protein sequence ID" value="GFS27529.1"/>
    <property type="molecule type" value="Genomic_DNA"/>
</dbReference>
<proteinExistence type="predicted"/>
<evidence type="ECO:0008006" key="3">
    <source>
        <dbReference type="Google" id="ProtNLM"/>
    </source>
</evidence>
<reference evidence="1 2" key="1">
    <citation type="journal article" date="2021" name="Elife">
        <title>Chloroplast acquisition without the gene transfer in kleptoplastic sea slugs, Plakobranchus ocellatus.</title>
        <authorList>
            <person name="Maeda T."/>
            <person name="Takahashi S."/>
            <person name="Yoshida T."/>
            <person name="Shimamura S."/>
            <person name="Takaki Y."/>
            <person name="Nagai Y."/>
            <person name="Toyoda A."/>
            <person name="Suzuki Y."/>
            <person name="Arimoto A."/>
            <person name="Ishii H."/>
            <person name="Satoh N."/>
            <person name="Nishiyama T."/>
            <person name="Hasebe M."/>
            <person name="Maruyama T."/>
            <person name="Minagawa J."/>
            <person name="Obokata J."/>
            <person name="Shigenobu S."/>
        </authorList>
    </citation>
    <scope>NUCLEOTIDE SEQUENCE [LARGE SCALE GENOMIC DNA]</scope>
</reference>
<comment type="caution">
    <text evidence="1">The sequence shown here is derived from an EMBL/GenBank/DDBJ whole genome shotgun (WGS) entry which is preliminary data.</text>
</comment>
<evidence type="ECO:0000313" key="1">
    <source>
        <dbReference type="EMBL" id="GFS27529.1"/>
    </source>
</evidence>
<dbReference type="AlphaFoldDB" id="A0AAV4JXV1"/>
<sequence>MCLVYGDCCLDFHEHCGREVAIYQNKMHDRARAECVGSHTFLVANNDARGAEKSSNQIGQLRSIKAIIDYLTTYGPALTNTDTGHQYKSEEDFTLLNPDWELYLPHKFAYWTPTLLAEKHYDSPFFLDLMRNQSKPFGDNLTFIFEPSQKNARSCLAETVLICDERESFPTFIVKNLKTACAMIVDNATLLNASFSFKWRMESNVTEDDKPEPTTEPTIGTTKRKYNIASTTEYYKGTLGLQYTGMNTIFEPSCVISFRTPAQKNKFAFSYLLNIKEAGSISLESTQMLSPFKSITCNLNSQKSRESLGSKIKDSDAHDMLCPLNVTCQESLVSANGICAKPELMLLEVNALPGMDYQNLRLGVETLINSSNVLRIRDPLIWQDSSSCFSRHPQEIGLNTSSYFGLYYILRNSFPPTGKLPMLKELRKALAKVTANNQSLVDIFANTKLCAILANLDMDNFGLKVLREKGQDIDFLRDNYIHKQNLNTIVTKECKEIPWAWVENVFQDPFVVCEKVVPLIETLDFSKLNRIDLLCIKQGNCKKGKESVASSASLTPWVMLPTFLVVSKQVYTF</sequence>